<feature type="non-terminal residue" evidence="1">
    <location>
        <position position="1"/>
    </location>
</feature>
<accession>A0ACC1H7P3</accession>
<keyword evidence="2" id="KW-1185">Reference proteome</keyword>
<gene>
    <name evidence="1" type="ORF">EV182_007487</name>
</gene>
<name>A0ACC1H7P3_9FUNG</name>
<organism evidence="1 2">
    <name type="scientific">Spiromyces aspiralis</name>
    <dbReference type="NCBI Taxonomy" id="68401"/>
    <lineage>
        <taxon>Eukaryota</taxon>
        <taxon>Fungi</taxon>
        <taxon>Fungi incertae sedis</taxon>
        <taxon>Zoopagomycota</taxon>
        <taxon>Kickxellomycotina</taxon>
        <taxon>Kickxellomycetes</taxon>
        <taxon>Kickxellales</taxon>
        <taxon>Kickxellaceae</taxon>
        <taxon>Spiromyces</taxon>
    </lineage>
</organism>
<comment type="caution">
    <text evidence="1">The sequence shown here is derived from an EMBL/GenBank/DDBJ whole genome shotgun (WGS) entry which is preliminary data.</text>
</comment>
<dbReference type="EMBL" id="JAMZIH010008623">
    <property type="protein sequence ID" value="KAJ1671709.1"/>
    <property type="molecule type" value="Genomic_DNA"/>
</dbReference>
<sequence length="77" mass="8453">VKESTAPRRCFEVSVVLALLSLTIFDDASLEAYLSNCRYNGGIMWHIIPDQQLISMVPAVFIMNYIAMAIGGMSVIG</sequence>
<evidence type="ECO:0000313" key="2">
    <source>
        <dbReference type="Proteomes" id="UP001145114"/>
    </source>
</evidence>
<feature type="non-terminal residue" evidence="1">
    <location>
        <position position="77"/>
    </location>
</feature>
<protein>
    <submittedName>
        <fullName evidence="1">Uncharacterized protein</fullName>
    </submittedName>
</protein>
<proteinExistence type="predicted"/>
<evidence type="ECO:0000313" key="1">
    <source>
        <dbReference type="EMBL" id="KAJ1671709.1"/>
    </source>
</evidence>
<dbReference type="Proteomes" id="UP001145114">
    <property type="component" value="Unassembled WGS sequence"/>
</dbReference>
<reference evidence="1" key="1">
    <citation type="submission" date="2022-06" db="EMBL/GenBank/DDBJ databases">
        <title>Phylogenomic reconstructions and comparative analyses of Kickxellomycotina fungi.</title>
        <authorList>
            <person name="Reynolds N.K."/>
            <person name="Stajich J.E."/>
            <person name="Barry K."/>
            <person name="Grigoriev I.V."/>
            <person name="Crous P."/>
            <person name="Smith M.E."/>
        </authorList>
    </citation>
    <scope>NUCLEOTIDE SEQUENCE</scope>
    <source>
        <strain evidence="1">RSA 2271</strain>
    </source>
</reference>